<reference evidence="1 2" key="1">
    <citation type="journal article" date="2009" name="J. Bacteriol.">
        <title>Complete genome sequence of Macrococcus caseolyticus strain JCSCS5402, reflecting the ancestral genome of the human-pathogenic staphylococci.</title>
        <authorList>
            <person name="Baba T."/>
            <person name="Kuwahara-Arai K."/>
            <person name="Uchiyama I."/>
            <person name="Takeuchi F."/>
            <person name="Ito T."/>
            <person name="Hiramatsu K."/>
        </authorList>
    </citation>
    <scope>NUCLEOTIDE SEQUENCE [LARGE SCALE GENOMIC DNA]</scope>
    <source>
        <strain evidence="1 2">JCSC5402</strain>
        <plasmid evidence="1 2">pMCCL8</plasmid>
    </source>
</reference>
<gene>
    <name evidence="1" type="ordered locus">MCCL_plsH0002</name>
</gene>
<protein>
    <submittedName>
        <fullName evidence="1">Uncharacterized protein</fullName>
    </submittedName>
</protein>
<dbReference type="Proteomes" id="UP000001383">
    <property type="component" value="Plasmid pMCCL8"/>
</dbReference>
<name>B9ECF7_MACCJ</name>
<dbReference type="RefSeq" id="WP_012657569.1">
    <property type="nucleotide sequence ID" value="NC_012003.1"/>
</dbReference>
<accession>B9ECF7</accession>
<organism evidence="1 2">
    <name type="scientific">Macrococcus caseolyticus (strain JCSC5402)</name>
    <name type="common">Macrococcoides caseolyticum</name>
    <dbReference type="NCBI Taxonomy" id="458233"/>
    <lineage>
        <taxon>Bacteria</taxon>
        <taxon>Bacillati</taxon>
        <taxon>Bacillota</taxon>
        <taxon>Bacilli</taxon>
        <taxon>Bacillales</taxon>
        <taxon>Staphylococcaceae</taxon>
        <taxon>Macrococcoides</taxon>
    </lineage>
</organism>
<keyword evidence="1" id="KW-0614">Plasmid</keyword>
<geneLocation type="plasmid" evidence="1 2">
    <name>pMCCL8</name>
</geneLocation>
<evidence type="ECO:0000313" key="2">
    <source>
        <dbReference type="Proteomes" id="UP000001383"/>
    </source>
</evidence>
<dbReference type="KEGG" id="mcl:MCCL_plsH0002"/>
<sequence length="142" mass="15692">MKVKKIIFIVILLALINMVYSLGAVDVEASTERYVGSTWKYRIDNASSAKAKHVHFYKKKNGSWDHQLCVYSNGSICDANRNKLPGFSSLPSKVKKAAKADKSTGMKNLCACGGRFDGGGSGRNFFAYNLDSKDDDELWKIA</sequence>
<dbReference type="AlphaFoldDB" id="B9ECF7"/>
<proteinExistence type="predicted"/>
<dbReference type="EMBL" id="AP009492">
    <property type="protein sequence ID" value="BAH18765.1"/>
    <property type="molecule type" value="Genomic_DNA"/>
</dbReference>
<evidence type="ECO:0000313" key="1">
    <source>
        <dbReference type="EMBL" id="BAH18765.1"/>
    </source>
</evidence>
<dbReference type="HOGENOM" id="CLU_1813470_0_0_9"/>